<protein>
    <submittedName>
        <fullName evidence="2">Uncharacterized protein</fullName>
    </submittedName>
</protein>
<evidence type="ECO:0000313" key="2">
    <source>
        <dbReference type="EMBL" id="RRT66332.1"/>
    </source>
</evidence>
<dbReference type="Proteomes" id="UP000287651">
    <property type="component" value="Unassembled WGS sequence"/>
</dbReference>
<accession>A0A426ZQM1</accession>
<organism evidence="2 3">
    <name type="scientific">Ensete ventricosum</name>
    <name type="common">Abyssinian banana</name>
    <name type="synonym">Musa ensete</name>
    <dbReference type="NCBI Taxonomy" id="4639"/>
    <lineage>
        <taxon>Eukaryota</taxon>
        <taxon>Viridiplantae</taxon>
        <taxon>Streptophyta</taxon>
        <taxon>Embryophyta</taxon>
        <taxon>Tracheophyta</taxon>
        <taxon>Spermatophyta</taxon>
        <taxon>Magnoliopsida</taxon>
        <taxon>Liliopsida</taxon>
        <taxon>Zingiberales</taxon>
        <taxon>Musaceae</taxon>
        <taxon>Ensete</taxon>
    </lineage>
</organism>
<comment type="caution">
    <text evidence="2">The sequence shown here is derived from an EMBL/GenBank/DDBJ whole genome shotgun (WGS) entry which is preliminary data.</text>
</comment>
<gene>
    <name evidence="2" type="ORF">B296_00040291</name>
</gene>
<reference evidence="2 3" key="1">
    <citation type="journal article" date="2014" name="Agronomy (Basel)">
        <title>A Draft Genome Sequence for Ensete ventricosum, the Drought-Tolerant Tree Against Hunger.</title>
        <authorList>
            <person name="Harrison J."/>
            <person name="Moore K.A."/>
            <person name="Paszkiewicz K."/>
            <person name="Jones T."/>
            <person name="Grant M."/>
            <person name="Ambacheew D."/>
            <person name="Muzemil S."/>
            <person name="Studholme D.J."/>
        </authorList>
    </citation>
    <scope>NUCLEOTIDE SEQUENCE [LARGE SCALE GENOMIC DNA]</scope>
</reference>
<evidence type="ECO:0000256" key="1">
    <source>
        <dbReference type="SAM" id="Phobius"/>
    </source>
</evidence>
<dbReference type="AlphaFoldDB" id="A0A426ZQM1"/>
<dbReference type="EMBL" id="AMZH03005465">
    <property type="protein sequence ID" value="RRT66332.1"/>
    <property type="molecule type" value="Genomic_DNA"/>
</dbReference>
<proteinExistence type="predicted"/>
<feature type="non-terminal residue" evidence="2">
    <location>
        <position position="1"/>
    </location>
</feature>
<feature type="transmembrane region" description="Helical" evidence="1">
    <location>
        <begin position="20"/>
        <end position="41"/>
    </location>
</feature>
<keyword evidence="1" id="KW-0812">Transmembrane</keyword>
<sequence>GNGKGTFVPDLPLLSDRSLSLLSMATHSLPLLPLLLLLLLVSALSVPVPRAAAAAEAPFCPRSDLAIVSGLIAQCPRWIELSFPLEVRFMNSLLLAVERSVPFARLRLPLRYWSWGFDDSA</sequence>
<keyword evidence="1" id="KW-0472">Membrane</keyword>
<name>A0A426ZQM1_ENSVE</name>
<keyword evidence="1" id="KW-1133">Transmembrane helix</keyword>
<evidence type="ECO:0000313" key="3">
    <source>
        <dbReference type="Proteomes" id="UP000287651"/>
    </source>
</evidence>